<dbReference type="GO" id="GO:0046872">
    <property type="term" value="F:metal ion binding"/>
    <property type="evidence" value="ECO:0007669"/>
    <property type="project" value="UniProtKB-KW"/>
</dbReference>
<dbReference type="KEGG" id="aol:S58_55550"/>
<dbReference type="Gene3D" id="3.40.50.150">
    <property type="entry name" value="Vaccinia Virus protein VP39"/>
    <property type="match status" value="1"/>
</dbReference>
<evidence type="ECO:0008006" key="7">
    <source>
        <dbReference type="Google" id="ProtNLM"/>
    </source>
</evidence>
<dbReference type="GO" id="GO:0003735">
    <property type="term" value="F:structural constituent of ribosome"/>
    <property type="evidence" value="ECO:0007669"/>
    <property type="project" value="TreeGrafter"/>
</dbReference>
<dbReference type="GO" id="GO:0006412">
    <property type="term" value="P:translation"/>
    <property type="evidence" value="ECO:0007669"/>
    <property type="project" value="InterPro"/>
</dbReference>
<dbReference type="GeneID" id="301819293"/>
<protein>
    <recommendedName>
        <fullName evidence="7">SAM-dependent methyltransferase</fullName>
    </recommendedName>
</protein>
<dbReference type="EMBL" id="AP012603">
    <property type="protein sequence ID" value="BAM91532.1"/>
    <property type="molecule type" value="Genomic_DNA"/>
</dbReference>
<proteinExistence type="predicted"/>
<dbReference type="AlphaFoldDB" id="M4ZCK1"/>
<organism evidence="5 6">
    <name type="scientific">Bradyrhizobium oligotrophicum S58</name>
    <dbReference type="NCBI Taxonomy" id="1245469"/>
    <lineage>
        <taxon>Bacteria</taxon>
        <taxon>Pseudomonadati</taxon>
        <taxon>Pseudomonadota</taxon>
        <taxon>Alphaproteobacteria</taxon>
        <taxon>Hyphomicrobiales</taxon>
        <taxon>Nitrobacteraceae</taxon>
        <taxon>Bradyrhizobium</taxon>
    </lineage>
</organism>
<dbReference type="PATRIC" id="fig|1245469.3.peg.5685"/>
<dbReference type="GO" id="GO:0051536">
    <property type="term" value="F:iron-sulfur cluster binding"/>
    <property type="evidence" value="ECO:0007669"/>
    <property type="project" value="UniProtKB-KW"/>
</dbReference>
<dbReference type="eggNOG" id="COG5459">
    <property type="taxonomic scope" value="Bacteria"/>
</dbReference>
<dbReference type="HOGENOM" id="CLU_072591_0_0_5"/>
<dbReference type="OrthoDB" id="9799639at2"/>
<dbReference type="Pfam" id="PF09243">
    <property type="entry name" value="Rsm22"/>
    <property type="match status" value="1"/>
</dbReference>
<dbReference type="RefSeq" id="WP_015668619.1">
    <property type="nucleotide sequence ID" value="NC_020453.1"/>
</dbReference>
<dbReference type="InterPro" id="IPR029063">
    <property type="entry name" value="SAM-dependent_MTases_sf"/>
</dbReference>
<dbReference type="PANTHER" id="PTHR13184">
    <property type="entry name" value="37S RIBOSOMAL PROTEIN S22"/>
    <property type="match status" value="1"/>
</dbReference>
<keyword evidence="4" id="KW-0411">Iron-sulfur</keyword>
<keyword evidence="1" id="KW-0479">Metal-binding</keyword>
<dbReference type="InterPro" id="IPR052571">
    <property type="entry name" value="Mt_RNA_Methyltransferase"/>
</dbReference>
<sequence length="329" mass="34655">MISPDLPAALKASLEAKLHGQSRQDAAVRAARISAAYRSGGNSGTITSDADAIAYATVRMPATYAAVAASLNALMQASPEFAPVSLLDIGAGPGTASFAAADVFSSLTSFNAVDSNPALRTLALALADDTMRIRDLDYALGPARTLLDRADSADLVVASYMIGELSDAERLHLVDALWARTDDTLLIVEPGTPAGYQRIIAARDRLIVAGAHVAAPCPHAAACPLVAPDWCHFAQRLARSRAHRELKGADVPFEDEKFSFIALTRQPVPHRPAARVLAPPAVTKIGAMAKLCQANGTATVVAIPRRDKAAFAAARRWDWGDGVEPPPRP</sequence>
<dbReference type="STRING" id="1245469.S58_55550"/>
<evidence type="ECO:0000313" key="5">
    <source>
        <dbReference type="EMBL" id="BAM91532.1"/>
    </source>
</evidence>
<dbReference type="GO" id="GO:0008168">
    <property type="term" value="F:methyltransferase activity"/>
    <property type="evidence" value="ECO:0007669"/>
    <property type="project" value="InterPro"/>
</dbReference>
<dbReference type="GO" id="GO:0015935">
    <property type="term" value="C:small ribosomal subunit"/>
    <property type="evidence" value="ECO:0007669"/>
    <property type="project" value="TreeGrafter"/>
</dbReference>
<dbReference type="PANTHER" id="PTHR13184:SF5">
    <property type="entry name" value="METHYLTRANSFERASE-LIKE PROTEIN 17, MITOCHONDRIAL"/>
    <property type="match status" value="1"/>
</dbReference>
<reference evidence="5 6" key="1">
    <citation type="journal article" date="2013" name="Appl. Environ. Microbiol.">
        <title>Genome analysis suggests that the soil oligotrophic bacterium Agromonas oligotrophica (Bradyrhizobium oligotrophicum) is a nitrogen-fixing symbiont of Aeschynomene indica.</title>
        <authorList>
            <person name="Okubo T."/>
            <person name="Fukushima S."/>
            <person name="Itakura M."/>
            <person name="Oshima K."/>
            <person name="Longtonglang A."/>
            <person name="Teaumroong N."/>
            <person name="Mitsui H."/>
            <person name="Hattori M."/>
            <person name="Hattori R."/>
            <person name="Hattori T."/>
            <person name="Minamisawa K."/>
        </authorList>
    </citation>
    <scope>NUCLEOTIDE SEQUENCE [LARGE SCALE GENOMIC DNA]</scope>
    <source>
        <strain evidence="5 6">S58</strain>
    </source>
</reference>
<dbReference type="SUPFAM" id="SSF53335">
    <property type="entry name" value="S-adenosyl-L-methionine-dependent methyltransferases"/>
    <property type="match status" value="1"/>
</dbReference>
<keyword evidence="6" id="KW-1185">Reference proteome</keyword>
<evidence type="ECO:0000256" key="4">
    <source>
        <dbReference type="ARBA" id="ARBA00023014"/>
    </source>
</evidence>
<dbReference type="InterPro" id="IPR015324">
    <property type="entry name" value="Ribosomal_Rsm22-like"/>
</dbReference>
<evidence type="ECO:0000256" key="3">
    <source>
        <dbReference type="ARBA" id="ARBA00023004"/>
    </source>
</evidence>
<keyword evidence="2" id="KW-0809">Transit peptide</keyword>
<gene>
    <name evidence="5" type="ORF">S58_55550</name>
</gene>
<dbReference type="Proteomes" id="UP000011841">
    <property type="component" value="Chromosome"/>
</dbReference>
<accession>M4ZCK1</accession>
<evidence type="ECO:0000256" key="1">
    <source>
        <dbReference type="ARBA" id="ARBA00022723"/>
    </source>
</evidence>
<evidence type="ECO:0000256" key="2">
    <source>
        <dbReference type="ARBA" id="ARBA00022946"/>
    </source>
</evidence>
<keyword evidence="3" id="KW-0408">Iron</keyword>
<evidence type="ECO:0000313" key="6">
    <source>
        <dbReference type="Proteomes" id="UP000011841"/>
    </source>
</evidence>
<name>M4ZCK1_9BRAD</name>